<dbReference type="GO" id="GO:0003677">
    <property type="term" value="F:DNA binding"/>
    <property type="evidence" value="ECO:0007669"/>
    <property type="project" value="UniProtKB-KW"/>
</dbReference>
<feature type="domain" description="HTH CENPB-type" evidence="2">
    <location>
        <begin position="73"/>
        <end position="129"/>
    </location>
</feature>
<proteinExistence type="predicted"/>
<protein>
    <recommendedName>
        <fullName evidence="2">HTH CENPB-type domain-containing protein</fullName>
    </recommendedName>
</protein>
<sequence length="206" mass="23193">MACAVVAYQAEQNKSPLLWQCGAHTICSDFKQLYYNEKGEIFHLSYSTLLQLASGGNKKAIANSKWHAWLTEEEAAVVIGYVQEMGNHGFPLSHQWLKNHVDEICQAHLGSEFPEGGVGVNWTYHFVERSSEQLKVLCSCPLKSKCGKAVNPLTNEAWWSLLSKTLEKSCIKQQNTYGVDEMDFQPAGREQEYVIGSQKTGLQYQQ</sequence>
<keyword evidence="1" id="KW-0238">DNA-binding</keyword>
<organism evidence="3 4">
    <name type="scientific">Paxillus rubicundulus Ve08.2h10</name>
    <dbReference type="NCBI Taxonomy" id="930991"/>
    <lineage>
        <taxon>Eukaryota</taxon>
        <taxon>Fungi</taxon>
        <taxon>Dikarya</taxon>
        <taxon>Basidiomycota</taxon>
        <taxon>Agaricomycotina</taxon>
        <taxon>Agaricomycetes</taxon>
        <taxon>Agaricomycetidae</taxon>
        <taxon>Boletales</taxon>
        <taxon>Paxilineae</taxon>
        <taxon>Paxillaceae</taxon>
        <taxon>Paxillus</taxon>
    </lineage>
</organism>
<evidence type="ECO:0000313" key="4">
    <source>
        <dbReference type="Proteomes" id="UP000054538"/>
    </source>
</evidence>
<name>A0A0D0E566_9AGAM</name>
<dbReference type="HOGENOM" id="CLU_076148_0_0_1"/>
<gene>
    <name evidence="3" type="ORF">PAXRUDRAFT_147014</name>
</gene>
<dbReference type="Pfam" id="PF03221">
    <property type="entry name" value="HTH_Tnp_Tc5"/>
    <property type="match status" value="1"/>
</dbReference>
<evidence type="ECO:0000313" key="3">
    <source>
        <dbReference type="EMBL" id="KIK92575.1"/>
    </source>
</evidence>
<keyword evidence="4" id="KW-1185">Reference proteome</keyword>
<dbReference type="EMBL" id="KN825265">
    <property type="protein sequence ID" value="KIK92575.1"/>
    <property type="molecule type" value="Genomic_DNA"/>
</dbReference>
<dbReference type="AlphaFoldDB" id="A0A0D0E566"/>
<dbReference type="InParanoid" id="A0A0D0E566"/>
<evidence type="ECO:0000256" key="1">
    <source>
        <dbReference type="ARBA" id="ARBA00023125"/>
    </source>
</evidence>
<dbReference type="OrthoDB" id="2668963at2759"/>
<reference evidence="4" key="2">
    <citation type="submission" date="2015-01" db="EMBL/GenBank/DDBJ databases">
        <title>Evolutionary Origins and Diversification of the Mycorrhizal Mutualists.</title>
        <authorList>
            <consortium name="DOE Joint Genome Institute"/>
            <consortium name="Mycorrhizal Genomics Consortium"/>
            <person name="Kohler A."/>
            <person name="Kuo A."/>
            <person name="Nagy L.G."/>
            <person name="Floudas D."/>
            <person name="Copeland A."/>
            <person name="Barry K.W."/>
            <person name="Cichocki N."/>
            <person name="Veneault-Fourrey C."/>
            <person name="LaButti K."/>
            <person name="Lindquist E.A."/>
            <person name="Lipzen A."/>
            <person name="Lundell T."/>
            <person name="Morin E."/>
            <person name="Murat C."/>
            <person name="Riley R."/>
            <person name="Ohm R."/>
            <person name="Sun H."/>
            <person name="Tunlid A."/>
            <person name="Henrissat B."/>
            <person name="Grigoriev I.V."/>
            <person name="Hibbett D.S."/>
            <person name="Martin F."/>
        </authorList>
    </citation>
    <scope>NUCLEOTIDE SEQUENCE [LARGE SCALE GENOMIC DNA]</scope>
    <source>
        <strain evidence="4">Ve08.2h10</strain>
    </source>
</reference>
<reference evidence="3 4" key="1">
    <citation type="submission" date="2014-04" db="EMBL/GenBank/DDBJ databases">
        <authorList>
            <consortium name="DOE Joint Genome Institute"/>
            <person name="Kuo A."/>
            <person name="Kohler A."/>
            <person name="Jargeat P."/>
            <person name="Nagy L.G."/>
            <person name="Floudas D."/>
            <person name="Copeland A."/>
            <person name="Barry K.W."/>
            <person name="Cichocki N."/>
            <person name="Veneault-Fourrey C."/>
            <person name="LaButti K."/>
            <person name="Lindquist E.A."/>
            <person name="Lipzen A."/>
            <person name="Lundell T."/>
            <person name="Morin E."/>
            <person name="Murat C."/>
            <person name="Sun H."/>
            <person name="Tunlid A."/>
            <person name="Henrissat B."/>
            <person name="Grigoriev I.V."/>
            <person name="Hibbett D.S."/>
            <person name="Martin F."/>
            <person name="Nordberg H.P."/>
            <person name="Cantor M.N."/>
            <person name="Hua S.X."/>
        </authorList>
    </citation>
    <scope>NUCLEOTIDE SEQUENCE [LARGE SCALE GENOMIC DNA]</scope>
    <source>
        <strain evidence="3 4">Ve08.2h10</strain>
    </source>
</reference>
<dbReference type="Proteomes" id="UP000054538">
    <property type="component" value="Unassembled WGS sequence"/>
</dbReference>
<accession>A0A0D0E566</accession>
<dbReference type="InterPro" id="IPR006600">
    <property type="entry name" value="HTH_CenpB_DNA-bd_dom"/>
</dbReference>
<evidence type="ECO:0000259" key="2">
    <source>
        <dbReference type="Pfam" id="PF03221"/>
    </source>
</evidence>